<evidence type="ECO:0000313" key="1">
    <source>
        <dbReference type="EMBL" id="MBB3999745.1"/>
    </source>
</evidence>
<dbReference type="CDD" id="cd09871">
    <property type="entry name" value="PIN_MtVapC28-VapC30-like"/>
    <property type="match status" value="1"/>
</dbReference>
<dbReference type="Proteomes" id="UP000542776">
    <property type="component" value="Unassembled WGS sequence"/>
</dbReference>
<dbReference type="Gene3D" id="3.40.50.1010">
    <property type="entry name" value="5'-nuclease"/>
    <property type="match status" value="1"/>
</dbReference>
<name>A0A7W6MLG8_9HYPH</name>
<organism evidence="1 2">
    <name type="scientific">Aureimonas pseudogalii</name>
    <dbReference type="NCBI Taxonomy" id="1744844"/>
    <lineage>
        <taxon>Bacteria</taxon>
        <taxon>Pseudomonadati</taxon>
        <taxon>Pseudomonadota</taxon>
        <taxon>Alphaproteobacteria</taxon>
        <taxon>Hyphomicrobiales</taxon>
        <taxon>Aurantimonadaceae</taxon>
        <taxon>Aureimonas</taxon>
    </lineage>
</organism>
<protein>
    <submittedName>
        <fullName evidence="1">Uncharacterized protein with PIN domain</fullName>
    </submittedName>
</protein>
<gene>
    <name evidence="1" type="ORF">GGR04_003615</name>
</gene>
<dbReference type="AlphaFoldDB" id="A0A7W6MLG8"/>
<keyword evidence="2" id="KW-1185">Reference proteome</keyword>
<accession>A0A7W6MLG8</accession>
<proteinExistence type="predicted"/>
<comment type="caution">
    <text evidence="1">The sequence shown here is derived from an EMBL/GenBank/DDBJ whole genome shotgun (WGS) entry which is preliminary data.</text>
</comment>
<sequence length="40" mass="4344">MHSTGLNFGDCFAYSLAMSFDVPLLFVGDAFARTDVRSAL</sequence>
<evidence type="ECO:0000313" key="2">
    <source>
        <dbReference type="Proteomes" id="UP000542776"/>
    </source>
</evidence>
<reference evidence="1 2" key="1">
    <citation type="submission" date="2020-08" db="EMBL/GenBank/DDBJ databases">
        <title>Genomic Encyclopedia of Type Strains, Phase IV (KMG-IV): sequencing the most valuable type-strain genomes for metagenomic binning, comparative biology and taxonomic classification.</title>
        <authorList>
            <person name="Goeker M."/>
        </authorList>
    </citation>
    <scope>NUCLEOTIDE SEQUENCE [LARGE SCALE GENOMIC DNA]</scope>
    <source>
        <strain evidence="1 2">DSM 102238</strain>
    </source>
</reference>
<dbReference type="EMBL" id="JACIEK010000012">
    <property type="protein sequence ID" value="MBB3999745.1"/>
    <property type="molecule type" value="Genomic_DNA"/>
</dbReference>